<keyword evidence="2" id="KW-0808">Transferase</keyword>
<comment type="caution">
    <text evidence="2">The sequence shown here is derived from an EMBL/GenBank/DDBJ whole genome shotgun (WGS) entry which is preliminary data.</text>
</comment>
<dbReference type="InterPro" id="IPR029787">
    <property type="entry name" value="Nucleotide_cyclase"/>
</dbReference>
<dbReference type="InterPro" id="IPR000160">
    <property type="entry name" value="GGDEF_dom"/>
</dbReference>
<reference evidence="2 3" key="1">
    <citation type="submission" date="2023-08" db="EMBL/GenBank/DDBJ databases">
        <authorList>
            <person name="Sharma P."/>
            <person name="Verma V."/>
            <person name="Mohan M.K."/>
            <person name="Dubey A.K."/>
        </authorList>
    </citation>
    <scope>NUCLEOTIDE SEQUENCE [LARGE SCALE GENOMIC DNA]</scope>
    <source>
        <strain evidence="2 3">ADP4</strain>
    </source>
</reference>
<evidence type="ECO:0000259" key="1">
    <source>
        <dbReference type="PROSITE" id="PS50887"/>
    </source>
</evidence>
<feature type="domain" description="GGDEF" evidence="1">
    <location>
        <begin position="70"/>
        <end position="202"/>
    </location>
</feature>
<evidence type="ECO:0000313" key="3">
    <source>
        <dbReference type="Proteomes" id="UP001348265"/>
    </source>
</evidence>
<evidence type="ECO:0000313" key="2">
    <source>
        <dbReference type="EMBL" id="MEF3117603.1"/>
    </source>
</evidence>
<dbReference type="PANTHER" id="PTHR45138">
    <property type="entry name" value="REGULATORY COMPONENTS OF SENSORY TRANSDUCTION SYSTEM"/>
    <property type="match status" value="1"/>
</dbReference>
<dbReference type="Proteomes" id="UP001348265">
    <property type="component" value="Unassembled WGS sequence"/>
</dbReference>
<dbReference type="CDD" id="cd01949">
    <property type="entry name" value="GGDEF"/>
    <property type="match status" value="1"/>
</dbReference>
<dbReference type="PROSITE" id="PS50887">
    <property type="entry name" value="GGDEF"/>
    <property type="match status" value="1"/>
</dbReference>
<dbReference type="SUPFAM" id="SSF55073">
    <property type="entry name" value="Nucleotide cyclase"/>
    <property type="match status" value="1"/>
</dbReference>
<gene>
    <name evidence="2" type="ORF">RB636_30970</name>
</gene>
<keyword evidence="2" id="KW-0548">Nucleotidyltransferase</keyword>
<accession>A0ABU7X1J2</accession>
<protein>
    <submittedName>
        <fullName evidence="2">GGDEF domain-containing protein</fullName>
        <ecNumber evidence="2">2.7.7.65</ecNumber>
    </submittedName>
</protein>
<dbReference type="EMBL" id="JAVFKM010000020">
    <property type="protein sequence ID" value="MEF3117603.1"/>
    <property type="molecule type" value="Genomic_DNA"/>
</dbReference>
<sequence length="228" mass="24238">MDSILCARTRIGNRALLVTTAAVPVAGWSLHAVVLHRRLAAARKCQLTGLPGRPELLAYGDRLLRTGRRDTVHLVLLDGDGFKAVNDAHGHAAGDAVIRALGRRLARWCTGRRALAARLGGDEFALAAALPPAAALAELAALREQLQQPLRYEGLTLRLGVSAGIARAVDLPGEPCSRLLRGADTAMYQVKNGQAKFPYCASRADAYAETVNGRRAGRRGAALPERAA</sequence>
<dbReference type="Pfam" id="PF00990">
    <property type="entry name" value="GGDEF"/>
    <property type="match status" value="1"/>
</dbReference>
<dbReference type="PANTHER" id="PTHR45138:SF9">
    <property type="entry name" value="DIGUANYLATE CYCLASE DGCM-RELATED"/>
    <property type="match status" value="1"/>
</dbReference>
<dbReference type="EC" id="2.7.7.65" evidence="2"/>
<dbReference type="NCBIfam" id="TIGR00254">
    <property type="entry name" value="GGDEF"/>
    <property type="match status" value="1"/>
</dbReference>
<dbReference type="Gene3D" id="3.30.70.270">
    <property type="match status" value="1"/>
</dbReference>
<name>A0ABU7X1J2_9ACTN</name>
<dbReference type="InterPro" id="IPR043128">
    <property type="entry name" value="Rev_trsase/Diguanyl_cyclase"/>
</dbReference>
<dbReference type="InterPro" id="IPR050469">
    <property type="entry name" value="Diguanylate_Cyclase"/>
</dbReference>
<proteinExistence type="predicted"/>
<keyword evidence="3" id="KW-1185">Reference proteome</keyword>
<dbReference type="RefSeq" id="WP_331788976.1">
    <property type="nucleotide sequence ID" value="NZ_JAVFKM010000020.1"/>
</dbReference>
<organism evidence="2 3">
    <name type="scientific">Streptomyces chrestomyceticus</name>
    <dbReference type="NCBI Taxonomy" id="68185"/>
    <lineage>
        <taxon>Bacteria</taxon>
        <taxon>Bacillati</taxon>
        <taxon>Actinomycetota</taxon>
        <taxon>Actinomycetes</taxon>
        <taxon>Kitasatosporales</taxon>
        <taxon>Streptomycetaceae</taxon>
        <taxon>Streptomyces</taxon>
    </lineage>
</organism>
<dbReference type="GO" id="GO:0052621">
    <property type="term" value="F:diguanylate cyclase activity"/>
    <property type="evidence" value="ECO:0007669"/>
    <property type="project" value="UniProtKB-EC"/>
</dbReference>
<dbReference type="SMART" id="SM00267">
    <property type="entry name" value="GGDEF"/>
    <property type="match status" value="1"/>
</dbReference>